<reference evidence="2" key="2">
    <citation type="submission" date="2021-10" db="EMBL/GenBank/DDBJ databases">
        <title>Phylogenomics reveals ancestral predisposition of the termite-cultivated fungus Termitomyces towards a domesticated lifestyle.</title>
        <authorList>
            <person name="Auxier B."/>
            <person name="Grum-Grzhimaylo A."/>
            <person name="Cardenas M.E."/>
            <person name="Lodge J.D."/>
            <person name="Laessoe T."/>
            <person name="Pedersen O."/>
            <person name="Smith M.E."/>
            <person name="Kuyper T.W."/>
            <person name="Franco-Molano E.A."/>
            <person name="Baroni T.J."/>
            <person name="Aanen D.K."/>
        </authorList>
    </citation>
    <scope>NUCLEOTIDE SEQUENCE</scope>
    <source>
        <strain evidence="2">D49</strain>
    </source>
</reference>
<gene>
    <name evidence="2" type="ORF">H0H81_011833</name>
</gene>
<evidence type="ECO:0000313" key="3">
    <source>
        <dbReference type="Proteomes" id="UP000717328"/>
    </source>
</evidence>
<sequence>MPAARRHINTEPCTVCGVVIRCKADIPRHRMTHLEDKSALMFKKALHGYVPNGARKAKVAASNNKSRRNTPYTRTVPVASLPSDFEIPADILEALGSASPKVVCDELGVFTDIQQLDLNTTAYGFDPLDTFFAPATFTDLSVESTFTEMSFSSPTSYDSAPSPTPSLSFTDFSSSLSPAPSLPFSELSCSDISSAPSSQYGFSFYDTVSPAFIDTLSMPHTSFLDF</sequence>
<dbReference type="OrthoDB" id="654211at2759"/>
<dbReference type="PROSITE" id="PS00028">
    <property type="entry name" value="ZINC_FINGER_C2H2_1"/>
    <property type="match status" value="1"/>
</dbReference>
<dbReference type="EMBL" id="JABCKI010000419">
    <property type="protein sequence ID" value="KAG5650552.1"/>
    <property type="molecule type" value="Genomic_DNA"/>
</dbReference>
<reference evidence="2" key="1">
    <citation type="submission" date="2021-02" db="EMBL/GenBank/DDBJ databases">
        <authorList>
            <person name="Nieuwenhuis M."/>
            <person name="Van De Peppel L.J.J."/>
        </authorList>
    </citation>
    <scope>NUCLEOTIDE SEQUENCE</scope>
    <source>
        <strain evidence="2">D49</strain>
    </source>
</reference>
<dbReference type="InterPro" id="IPR013087">
    <property type="entry name" value="Znf_C2H2_type"/>
</dbReference>
<accession>A0A9P7GH63</accession>
<evidence type="ECO:0000313" key="2">
    <source>
        <dbReference type="EMBL" id="KAG5650552.1"/>
    </source>
</evidence>
<organism evidence="2 3">
    <name type="scientific">Sphagnurus paluster</name>
    <dbReference type="NCBI Taxonomy" id="117069"/>
    <lineage>
        <taxon>Eukaryota</taxon>
        <taxon>Fungi</taxon>
        <taxon>Dikarya</taxon>
        <taxon>Basidiomycota</taxon>
        <taxon>Agaricomycotina</taxon>
        <taxon>Agaricomycetes</taxon>
        <taxon>Agaricomycetidae</taxon>
        <taxon>Agaricales</taxon>
        <taxon>Tricholomatineae</taxon>
        <taxon>Lyophyllaceae</taxon>
        <taxon>Sphagnurus</taxon>
    </lineage>
</organism>
<protein>
    <recommendedName>
        <fullName evidence="1">C2H2-type domain-containing protein</fullName>
    </recommendedName>
</protein>
<dbReference type="Proteomes" id="UP000717328">
    <property type="component" value="Unassembled WGS sequence"/>
</dbReference>
<evidence type="ECO:0000259" key="1">
    <source>
        <dbReference type="PROSITE" id="PS00028"/>
    </source>
</evidence>
<feature type="domain" description="C2H2-type" evidence="1">
    <location>
        <begin position="13"/>
        <end position="33"/>
    </location>
</feature>
<proteinExistence type="predicted"/>
<comment type="caution">
    <text evidence="2">The sequence shown here is derived from an EMBL/GenBank/DDBJ whole genome shotgun (WGS) entry which is preliminary data.</text>
</comment>
<name>A0A9P7GH63_9AGAR</name>
<keyword evidence="3" id="KW-1185">Reference proteome</keyword>
<dbReference type="AlphaFoldDB" id="A0A9P7GH63"/>